<dbReference type="RefSeq" id="WP_193687762.1">
    <property type="nucleotide sequence ID" value="NZ_CP062941.1"/>
</dbReference>
<dbReference type="InterPro" id="IPR036890">
    <property type="entry name" value="HATPase_C_sf"/>
</dbReference>
<dbReference type="EMBL" id="CP062941">
    <property type="protein sequence ID" value="QOL50775.1"/>
    <property type="molecule type" value="Genomic_DNA"/>
</dbReference>
<feature type="transmembrane region" description="Helical" evidence="9">
    <location>
        <begin position="6"/>
        <end position="26"/>
    </location>
</feature>
<dbReference type="GO" id="GO:0004721">
    <property type="term" value="F:phosphoprotein phosphatase activity"/>
    <property type="evidence" value="ECO:0007669"/>
    <property type="project" value="TreeGrafter"/>
</dbReference>
<dbReference type="InterPro" id="IPR003661">
    <property type="entry name" value="HisK_dim/P_dom"/>
</dbReference>
<evidence type="ECO:0000256" key="2">
    <source>
        <dbReference type="ARBA" id="ARBA00004429"/>
    </source>
</evidence>
<dbReference type="PROSITE" id="PS50109">
    <property type="entry name" value="HIS_KIN"/>
    <property type="match status" value="1"/>
</dbReference>
<dbReference type="SUPFAM" id="SSF55874">
    <property type="entry name" value="ATPase domain of HSP90 chaperone/DNA topoisomerase II/histidine kinase"/>
    <property type="match status" value="1"/>
</dbReference>
<comment type="subcellular location">
    <subcellularLocation>
        <location evidence="2">Cell inner membrane</location>
        <topology evidence="2">Multi-pass membrane protein</topology>
    </subcellularLocation>
</comment>
<dbReference type="Proteomes" id="UP000593875">
    <property type="component" value="Chromosome"/>
</dbReference>
<evidence type="ECO:0000256" key="6">
    <source>
        <dbReference type="ARBA" id="ARBA00022777"/>
    </source>
</evidence>
<feature type="transmembrane region" description="Helical" evidence="9">
    <location>
        <begin position="160"/>
        <end position="179"/>
    </location>
</feature>
<evidence type="ECO:0000256" key="4">
    <source>
        <dbReference type="ARBA" id="ARBA00022553"/>
    </source>
</evidence>
<protein>
    <recommendedName>
        <fullName evidence="3">histidine kinase</fullName>
        <ecNumber evidence="3">2.7.13.3</ecNumber>
    </recommendedName>
</protein>
<evidence type="ECO:0000259" key="10">
    <source>
        <dbReference type="PROSITE" id="PS50109"/>
    </source>
</evidence>
<dbReference type="Gene3D" id="3.30.565.10">
    <property type="entry name" value="Histidine kinase-like ATPase, C-terminal domain"/>
    <property type="match status" value="1"/>
</dbReference>
<dbReference type="InterPro" id="IPR013767">
    <property type="entry name" value="PAS_fold"/>
</dbReference>
<dbReference type="EC" id="2.7.13.3" evidence="3"/>
<dbReference type="InterPro" id="IPR004358">
    <property type="entry name" value="Sig_transdc_His_kin-like_C"/>
</dbReference>
<dbReference type="PROSITE" id="PS50112">
    <property type="entry name" value="PAS"/>
    <property type="match status" value="1"/>
</dbReference>
<dbReference type="InterPro" id="IPR005467">
    <property type="entry name" value="His_kinase_dom"/>
</dbReference>
<dbReference type="SMART" id="SM00388">
    <property type="entry name" value="HisKA"/>
    <property type="match status" value="1"/>
</dbReference>
<dbReference type="PRINTS" id="PR00344">
    <property type="entry name" value="BCTRLSENSOR"/>
</dbReference>
<gene>
    <name evidence="12" type="ORF">LPB04_05675</name>
</gene>
<evidence type="ECO:0000256" key="9">
    <source>
        <dbReference type="SAM" id="Phobius"/>
    </source>
</evidence>
<dbReference type="CDD" id="cd00082">
    <property type="entry name" value="HisKA"/>
    <property type="match status" value="1"/>
</dbReference>
<feature type="domain" description="Histidine kinase" evidence="10">
    <location>
        <begin position="387"/>
        <end position="605"/>
    </location>
</feature>
<dbReference type="FunFam" id="1.10.287.130:FF:000001">
    <property type="entry name" value="Two-component sensor histidine kinase"/>
    <property type="match status" value="1"/>
</dbReference>
<dbReference type="SUPFAM" id="SSF47384">
    <property type="entry name" value="Homodimeric domain of signal transducing histidine kinase"/>
    <property type="match status" value="1"/>
</dbReference>
<keyword evidence="9" id="KW-1133">Transmembrane helix</keyword>
<dbReference type="InterPro" id="IPR036097">
    <property type="entry name" value="HisK_dim/P_sf"/>
</dbReference>
<dbReference type="InterPro" id="IPR035965">
    <property type="entry name" value="PAS-like_dom_sf"/>
</dbReference>
<evidence type="ECO:0000256" key="7">
    <source>
        <dbReference type="ARBA" id="ARBA00023012"/>
    </source>
</evidence>
<feature type="domain" description="PAS" evidence="11">
    <location>
        <begin position="260"/>
        <end position="305"/>
    </location>
</feature>
<dbReference type="PANTHER" id="PTHR45453">
    <property type="entry name" value="PHOSPHATE REGULON SENSOR PROTEIN PHOR"/>
    <property type="match status" value="1"/>
</dbReference>
<evidence type="ECO:0000256" key="3">
    <source>
        <dbReference type="ARBA" id="ARBA00012438"/>
    </source>
</evidence>
<keyword evidence="4" id="KW-0597">Phosphoprotein</keyword>
<evidence type="ECO:0000256" key="8">
    <source>
        <dbReference type="ARBA" id="ARBA00023136"/>
    </source>
</evidence>
<proteinExistence type="predicted"/>
<dbReference type="InterPro" id="IPR050351">
    <property type="entry name" value="BphY/WalK/GraS-like"/>
</dbReference>
<dbReference type="Pfam" id="PF00512">
    <property type="entry name" value="HisKA"/>
    <property type="match status" value="1"/>
</dbReference>
<dbReference type="SUPFAM" id="SSF55785">
    <property type="entry name" value="PYP-like sensor domain (PAS domain)"/>
    <property type="match status" value="1"/>
</dbReference>
<dbReference type="Pfam" id="PF02518">
    <property type="entry name" value="HATPase_c"/>
    <property type="match status" value="1"/>
</dbReference>
<keyword evidence="9" id="KW-0812">Transmembrane</keyword>
<dbReference type="GO" id="GO:0005886">
    <property type="term" value="C:plasma membrane"/>
    <property type="evidence" value="ECO:0007669"/>
    <property type="project" value="UniProtKB-SubCell"/>
</dbReference>
<dbReference type="InterPro" id="IPR003594">
    <property type="entry name" value="HATPase_dom"/>
</dbReference>
<evidence type="ECO:0000313" key="13">
    <source>
        <dbReference type="Proteomes" id="UP000593875"/>
    </source>
</evidence>
<keyword evidence="5" id="KW-0808">Transferase</keyword>
<dbReference type="InterPro" id="IPR000014">
    <property type="entry name" value="PAS"/>
</dbReference>
<keyword evidence="8 9" id="KW-0472">Membrane</keyword>
<dbReference type="SMART" id="SM00387">
    <property type="entry name" value="HATPase_c"/>
    <property type="match status" value="1"/>
</dbReference>
<dbReference type="CDD" id="cd00130">
    <property type="entry name" value="PAS"/>
    <property type="match status" value="1"/>
</dbReference>
<accession>A0A7L9U9D0</accession>
<dbReference type="Gene3D" id="3.30.450.20">
    <property type="entry name" value="PAS domain"/>
    <property type="match status" value="1"/>
</dbReference>
<dbReference type="Gene3D" id="1.10.287.130">
    <property type="match status" value="1"/>
</dbReference>
<reference evidence="12 13" key="1">
    <citation type="submission" date="2020-10" db="EMBL/GenBank/DDBJ databases">
        <title>Genome sequencing of Massilia sp. LPB0304.</title>
        <authorList>
            <person name="Kim J."/>
        </authorList>
    </citation>
    <scope>NUCLEOTIDE SEQUENCE [LARGE SCALE GENOMIC DNA]</scope>
    <source>
        <strain evidence="12 13">LPB0304</strain>
    </source>
</reference>
<keyword evidence="13" id="KW-1185">Reference proteome</keyword>
<dbReference type="PANTHER" id="PTHR45453:SF1">
    <property type="entry name" value="PHOSPHATE REGULON SENSOR PROTEIN PHOR"/>
    <property type="match status" value="1"/>
</dbReference>
<keyword evidence="6" id="KW-0418">Kinase</keyword>
<dbReference type="GO" id="GO:0016036">
    <property type="term" value="P:cellular response to phosphate starvation"/>
    <property type="evidence" value="ECO:0007669"/>
    <property type="project" value="TreeGrafter"/>
</dbReference>
<dbReference type="GO" id="GO:0000155">
    <property type="term" value="F:phosphorelay sensor kinase activity"/>
    <property type="evidence" value="ECO:0007669"/>
    <property type="project" value="InterPro"/>
</dbReference>
<dbReference type="FunFam" id="3.30.565.10:FF:000006">
    <property type="entry name" value="Sensor histidine kinase WalK"/>
    <property type="match status" value="1"/>
</dbReference>
<keyword evidence="7" id="KW-0902">Two-component regulatory system</keyword>
<evidence type="ECO:0000256" key="1">
    <source>
        <dbReference type="ARBA" id="ARBA00000085"/>
    </source>
</evidence>
<evidence type="ECO:0000313" key="12">
    <source>
        <dbReference type="EMBL" id="QOL50775.1"/>
    </source>
</evidence>
<dbReference type="KEGG" id="mlir:LPB04_05675"/>
<evidence type="ECO:0000256" key="5">
    <source>
        <dbReference type="ARBA" id="ARBA00022679"/>
    </source>
</evidence>
<comment type="catalytic activity">
    <reaction evidence="1">
        <text>ATP + protein L-histidine = ADP + protein N-phospho-L-histidine.</text>
        <dbReference type="EC" id="2.7.13.3"/>
    </reaction>
</comment>
<dbReference type="AlphaFoldDB" id="A0A7L9U9D0"/>
<name>A0A7L9U9D0_9BURK</name>
<sequence length="614" mass="66469">MKNNRIGLILIVSSLAVIALVVTLLLQRQQTEHAEQVRAQGLGMVRSLAALPVAVLAPGKGAPSVLDSILAYRDNPDFAYAAVSFENGRNVTEVASAGTLVPPAVPLALTGFAERLIAAGQNGRAIREFHGPLASADEKMQVRIGYFEPRTPFAMKDLPFYALIALAMFLLVPLIYLVIKREMAPLAALGEQLRTVAAAQAGSGQALPAVVPTNGNDGDADVRGLAHKLNRYLDQASARIRELEQESVASMASGRLLEYGSNKMQAVLQCLPDGLLVLDPAGEVTFATGKIEPLLGVPVAEVLSQPVEAWCRDPELRAMLARFRSAGLDTRSQMTIEFNPAGVPDKRLWATAQALLGHSMAYGTLVVLRDATREHLARQAGNDFVAHVAHELKSPLNVIGMYGEMLADASVDDPALRVEAINVIQDEVERMNSLVNNLLNVSKLEMGSMRPERHRVKLDDLLRDAWQQARARADSKGIRLELQVARDLAAVSVDKDLFRIAINNLLNNAIKYNQPGGSVVLAADEGDSDVVIAVRDSGIGMTPDDRERVTEKFFRVRETGLEQRGGHGLGLYLTNQIVELHHGRLTIDSELGHGSVFSIHLKKMPALVEGGQVL</sequence>
<dbReference type="GO" id="GO:0006355">
    <property type="term" value="P:regulation of DNA-templated transcription"/>
    <property type="evidence" value="ECO:0007669"/>
    <property type="project" value="InterPro"/>
</dbReference>
<evidence type="ECO:0000259" key="11">
    <source>
        <dbReference type="PROSITE" id="PS50112"/>
    </source>
</evidence>
<dbReference type="Pfam" id="PF00989">
    <property type="entry name" value="PAS"/>
    <property type="match status" value="1"/>
</dbReference>
<organism evidence="12 13">
    <name type="scientific">Massilia litorea</name>
    <dbReference type="NCBI Taxonomy" id="2769491"/>
    <lineage>
        <taxon>Bacteria</taxon>
        <taxon>Pseudomonadati</taxon>
        <taxon>Pseudomonadota</taxon>
        <taxon>Betaproteobacteria</taxon>
        <taxon>Burkholderiales</taxon>
        <taxon>Oxalobacteraceae</taxon>
        <taxon>Telluria group</taxon>
        <taxon>Massilia</taxon>
    </lineage>
</organism>
<dbReference type="SMART" id="SM00091">
    <property type="entry name" value="PAS"/>
    <property type="match status" value="1"/>
</dbReference>